<reference evidence="1" key="1">
    <citation type="submission" date="2020-07" db="EMBL/GenBank/DDBJ databases">
        <title>Huge and variable diversity of episymbiotic CPR bacteria and DPANN archaea in groundwater ecosystems.</title>
        <authorList>
            <person name="He C.Y."/>
            <person name="Keren R."/>
            <person name="Whittaker M."/>
            <person name="Farag I.F."/>
            <person name="Doudna J."/>
            <person name="Cate J.H.D."/>
            <person name="Banfield J.F."/>
        </authorList>
    </citation>
    <scope>NUCLEOTIDE SEQUENCE</scope>
    <source>
        <strain evidence="1">NC_groundwater_672_Ag_B-0.1um_62_36</strain>
    </source>
</reference>
<evidence type="ECO:0000313" key="2">
    <source>
        <dbReference type="Proteomes" id="UP000769766"/>
    </source>
</evidence>
<dbReference type="PANTHER" id="PTHR30217:SF10">
    <property type="entry name" value="23S RRNA 5-HYDROXYCYTIDINE C2501 SYNTHASE"/>
    <property type="match status" value="1"/>
</dbReference>
<comment type="caution">
    <text evidence="1">The sequence shown here is derived from an EMBL/GenBank/DDBJ whole genome shotgun (WGS) entry which is preliminary data.</text>
</comment>
<protein>
    <submittedName>
        <fullName evidence="1">U32 family peptidase</fullName>
    </submittedName>
</protein>
<dbReference type="EMBL" id="JACPRF010000332">
    <property type="protein sequence ID" value="MBI2877383.1"/>
    <property type="molecule type" value="Genomic_DNA"/>
</dbReference>
<dbReference type="Pfam" id="PF01136">
    <property type="entry name" value="Peptidase_U32"/>
    <property type="match status" value="1"/>
</dbReference>
<gene>
    <name evidence="1" type="ORF">HYY20_10920</name>
</gene>
<dbReference type="InterPro" id="IPR051454">
    <property type="entry name" value="RNA/ubiquinone_mod_enzymes"/>
</dbReference>
<proteinExistence type="predicted"/>
<dbReference type="Proteomes" id="UP000769766">
    <property type="component" value="Unassembled WGS sequence"/>
</dbReference>
<accession>A0A932CQ36</accession>
<evidence type="ECO:0000313" key="1">
    <source>
        <dbReference type="EMBL" id="MBI2877383.1"/>
    </source>
</evidence>
<dbReference type="AlphaFoldDB" id="A0A932CQ36"/>
<organism evidence="1 2">
    <name type="scientific">Tectimicrobiota bacterium</name>
    <dbReference type="NCBI Taxonomy" id="2528274"/>
    <lineage>
        <taxon>Bacteria</taxon>
        <taxon>Pseudomonadati</taxon>
        <taxon>Nitrospinota/Tectimicrobiota group</taxon>
        <taxon>Candidatus Tectimicrobiota</taxon>
    </lineage>
</organism>
<sequence>MDLSVATNFEPDLIEALQGLPRTRSGGLPVTELFGKLPSDAVGGGRASYMLAPTSWSQLEAHVRQAAAAGIGFNYLLNPACMGNQEFTRPGQRGLRRLLDRLSELGVGAVTVALPFLLELIKKCYPHFRVKVGVYAKINNVPQAKFWEALGADEIHLESLAVNRDFPLLAEIRNAVRCNLRLIANANCLQFCPLAVYHMVGLSHASRRGEPGGGFMIDYCFLRCSELKLREPVNYLRSEWVRPEDLPLYEELGYDRWKILERNAPTPALVRRARAYAERQYDGNLLDLIQPFGYREPQPGLTERGLYRSLRFFFRPRLVNPLRFDRVRRLAKLRSMLDPLKGEPPVWIENHRLDGFIERFRQEGGCRITDCDRCRHCHEFAAQAVRIDPAHREQALALYDQIFEDLLSGRMWNYP</sequence>
<dbReference type="PANTHER" id="PTHR30217">
    <property type="entry name" value="PEPTIDASE U32 FAMILY"/>
    <property type="match status" value="1"/>
</dbReference>
<name>A0A932CQ36_UNCTE</name>
<dbReference type="SUPFAM" id="SSF51412">
    <property type="entry name" value="Inosine monophosphate dehydrogenase (IMPDH)"/>
    <property type="match status" value="1"/>
</dbReference>
<dbReference type="InterPro" id="IPR001539">
    <property type="entry name" value="Peptidase_U32"/>
</dbReference>